<dbReference type="InterPro" id="IPR011990">
    <property type="entry name" value="TPR-like_helical_dom_sf"/>
</dbReference>
<proteinExistence type="predicted"/>
<evidence type="ECO:0000259" key="4">
    <source>
        <dbReference type="SMART" id="SM01043"/>
    </source>
</evidence>
<sequence>MHMGTGVMLDTLRPGLPKTDAVLLRLQLIGRMQATTLNNESVLPLGRKTRGLLAILALSGRRPVLRSKLAELLWSRRSEEQARASLRQEIHRLLEALSPIGTDIITVERHTLALKPALTSVDAERIRNANANQAESLPPIDGILLDELTGTDPALDQWLDQERTRLREHAIGLFETMLRRQRDTRGMLAAARQLLLLDGLHEGAWRAQIQGLLAQGETGLAFQSAQRCASAFAARNAVEPGPETRLLLSELLRGNGAANSYPAADSHPSVAGASSLDGAASAPMSVPTSSGDQPDGPASHGASLDASSQQPARFGEGFNRLRRTTVQGLPFVAVLPLLDLNDSAAFSTIAQGLADDLVSGLVQYGGVKLLQGSELQESLAEGRDDAVLRRNFGLDYILDGTLQRTGGRIRVILRLTDIRQYGQIVWAQRFDLPEGDVLTLQDMITTRVLAQLPWEIMLVESRRLHHRPAAELDSHGLVMRAVSYILRIDRIQNDHACALLRQSIELDGNHPLAHMIMSLACLVRFMQRWDDPAVMASRVDAETSAVLERDSTINGGLTMSGLIRSEVHDEPEAALILLERALAAHPSAAAGWAAMAFAQVRLGRLDEAEQNFHHYKTLFPTHPMEVMLDQPSIMIPLLQGRFEDAARIGAVLVEMRPGFAPNLVPYLATLGHLGRVAEAERIRTRLQTMLPADGIASLVHGAGLRVTEHRQRLEDGLRLAGISLSLSVPGEPAGPLGVARRAG</sequence>
<dbReference type="InterPro" id="IPR036388">
    <property type="entry name" value="WH-like_DNA-bd_sf"/>
</dbReference>
<dbReference type="EMBL" id="CP053708">
    <property type="protein sequence ID" value="QKE92125.1"/>
    <property type="molecule type" value="Genomic_DNA"/>
</dbReference>
<keyword evidence="6" id="KW-1185">Reference proteome</keyword>
<keyword evidence="2" id="KW-0804">Transcription</keyword>
<dbReference type="PANTHER" id="PTHR35807">
    <property type="entry name" value="TRANSCRIPTIONAL REGULATOR REDD-RELATED"/>
    <property type="match status" value="1"/>
</dbReference>
<dbReference type="InterPro" id="IPR016032">
    <property type="entry name" value="Sig_transdc_resp-reg_C-effctor"/>
</dbReference>
<dbReference type="InterPro" id="IPR005158">
    <property type="entry name" value="BTAD"/>
</dbReference>
<dbReference type="PANTHER" id="PTHR35807:SF1">
    <property type="entry name" value="TRANSCRIPTIONAL REGULATOR REDD"/>
    <property type="match status" value="1"/>
</dbReference>
<feature type="region of interest" description="Disordered" evidence="3">
    <location>
        <begin position="259"/>
        <end position="310"/>
    </location>
</feature>
<keyword evidence="1" id="KW-0805">Transcription regulation</keyword>
<protein>
    <recommendedName>
        <fullName evidence="4">Bacterial transcriptional activator domain-containing protein</fullName>
    </recommendedName>
</protein>
<dbReference type="AlphaFoldDB" id="A0A6M8HVD5"/>
<evidence type="ECO:0000313" key="5">
    <source>
        <dbReference type="EMBL" id="QKE92125.1"/>
    </source>
</evidence>
<gene>
    <name evidence="5" type="ORF">HN018_20660</name>
</gene>
<evidence type="ECO:0000256" key="3">
    <source>
        <dbReference type="SAM" id="MobiDB-lite"/>
    </source>
</evidence>
<dbReference type="GO" id="GO:0006355">
    <property type="term" value="P:regulation of DNA-templated transcription"/>
    <property type="evidence" value="ECO:0007669"/>
    <property type="project" value="InterPro"/>
</dbReference>
<dbReference type="InterPro" id="IPR051677">
    <property type="entry name" value="AfsR-DnrI-RedD_regulator"/>
</dbReference>
<dbReference type="Gene3D" id="1.10.10.10">
    <property type="entry name" value="Winged helix-like DNA-binding domain superfamily/Winged helix DNA-binding domain"/>
    <property type="match status" value="1"/>
</dbReference>
<evidence type="ECO:0000256" key="1">
    <source>
        <dbReference type="ARBA" id="ARBA00023015"/>
    </source>
</evidence>
<organism evidence="5 6">
    <name type="scientific">Lichenicola cladoniae</name>
    <dbReference type="NCBI Taxonomy" id="1484109"/>
    <lineage>
        <taxon>Bacteria</taxon>
        <taxon>Pseudomonadati</taxon>
        <taxon>Pseudomonadota</taxon>
        <taxon>Alphaproteobacteria</taxon>
        <taxon>Acetobacterales</taxon>
        <taxon>Acetobacteraceae</taxon>
        <taxon>Lichenicola</taxon>
    </lineage>
</organism>
<dbReference type="RefSeq" id="WP_171837040.1">
    <property type="nucleotide sequence ID" value="NZ_CP053708.1"/>
</dbReference>
<dbReference type="GO" id="GO:0003677">
    <property type="term" value="F:DNA binding"/>
    <property type="evidence" value="ECO:0007669"/>
    <property type="project" value="InterPro"/>
</dbReference>
<evidence type="ECO:0000313" key="6">
    <source>
        <dbReference type="Proteomes" id="UP000500767"/>
    </source>
</evidence>
<dbReference type="SMART" id="SM01043">
    <property type="entry name" value="BTAD"/>
    <property type="match status" value="1"/>
</dbReference>
<dbReference type="Gene3D" id="1.25.40.10">
    <property type="entry name" value="Tetratricopeptide repeat domain"/>
    <property type="match status" value="2"/>
</dbReference>
<reference evidence="5 6" key="1">
    <citation type="journal article" date="2014" name="World J. Microbiol. Biotechnol.">
        <title>Biodiversity and physiological characteristics of Antarctic and Arctic lichens-associated bacteria.</title>
        <authorList>
            <person name="Lee Y.M."/>
            <person name="Kim E.H."/>
            <person name="Lee H.K."/>
            <person name="Hong S.G."/>
        </authorList>
    </citation>
    <scope>NUCLEOTIDE SEQUENCE [LARGE SCALE GENOMIC DNA]</scope>
    <source>
        <strain evidence="5 6">PAMC 26569</strain>
    </source>
</reference>
<dbReference type="KEGG" id="lck:HN018_20660"/>
<dbReference type="SUPFAM" id="SSF48452">
    <property type="entry name" value="TPR-like"/>
    <property type="match status" value="2"/>
</dbReference>
<evidence type="ECO:0000256" key="2">
    <source>
        <dbReference type="ARBA" id="ARBA00023163"/>
    </source>
</evidence>
<feature type="compositionally biased region" description="Low complexity" evidence="3">
    <location>
        <begin position="269"/>
        <end position="282"/>
    </location>
</feature>
<dbReference type="Proteomes" id="UP000500767">
    <property type="component" value="Chromosome"/>
</dbReference>
<feature type="domain" description="Bacterial transcriptional activator" evidence="4">
    <location>
        <begin position="121"/>
        <end position="252"/>
    </location>
</feature>
<dbReference type="SUPFAM" id="SSF46894">
    <property type="entry name" value="C-terminal effector domain of the bipartite response regulators"/>
    <property type="match status" value="1"/>
</dbReference>
<name>A0A6M8HVD5_9PROT</name>
<accession>A0A6M8HVD5</accession>